<name>W1WAR5_9ZZZZ</name>
<evidence type="ECO:0000313" key="1">
    <source>
        <dbReference type="EMBL" id="ETJ15263.1"/>
    </source>
</evidence>
<sequence length="73" mass="8349">MTKIKLKELYESGLIFYPITHVKAIRGLSIATETEDGLMSKKDKIKLNNFNSTGPNRLGSVFYKEVNNYDSNY</sequence>
<accession>W1WAR5</accession>
<gene>
    <name evidence="1" type="ORF">Q604_UNBc4C00304G0006</name>
</gene>
<protein>
    <submittedName>
        <fullName evidence="1">Uncharacterized protein</fullName>
    </submittedName>
</protein>
<dbReference type="EMBL" id="AZMM01019085">
    <property type="protein sequence ID" value="ETJ15263.1"/>
    <property type="molecule type" value="Genomic_DNA"/>
</dbReference>
<dbReference type="AlphaFoldDB" id="W1WAR5"/>
<comment type="caution">
    <text evidence="1">The sequence shown here is derived from an EMBL/GenBank/DDBJ whole genome shotgun (WGS) entry which is preliminary data.</text>
</comment>
<organism evidence="1">
    <name type="scientific">human gut metagenome</name>
    <dbReference type="NCBI Taxonomy" id="408170"/>
    <lineage>
        <taxon>unclassified sequences</taxon>
        <taxon>metagenomes</taxon>
        <taxon>organismal metagenomes</taxon>
    </lineage>
</organism>
<reference evidence="1" key="1">
    <citation type="submission" date="2013-12" db="EMBL/GenBank/DDBJ databases">
        <title>A Varibaculum cambriense genome reconstructed from a premature infant gut community with otherwise low bacterial novelty that shifts toward anaerobic metabolism during the third week of life.</title>
        <authorList>
            <person name="Brown C.T."/>
            <person name="Sharon I."/>
            <person name="Thomas B.C."/>
            <person name="Castelle C.J."/>
            <person name="Morowitz M.J."/>
            <person name="Banfield J.F."/>
        </authorList>
    </citation>
    <scope>NUCLEOTIDE SEQUENCE</scope>
</reference>
<proteinExistence type="predicted"/>